<reference evidence="3 4" key="1">
    <citation type="submission" date="2024-02" db="EMBL/GenBank/DDBJ databases">
        <title>De novo assembly and annotation of 12 fungi associated with fruit tree decline syndrome in Ontario, Canada.</title>
        <authorList>
            <person name="Sulman M."/>
            <person name="Ellouze W."/>
            <person name="Ilyukhin E."/>
        </authorList>
    </citation>
    <scope>NUCLEOTIDE SEQUENCE [LARGE SCALE GENOMIC DNA]</scope>
    <source>
        <strain evidence="3 4">FDS-637</strain>
    </source>
</reference>
<organism evidence="3 4">
    <name type="scientific">Diplodia seriata</name>
    <dbReference type="NCBI Taxonomy" id="420778"/>
    <lineage>
        <taxon>Eukaryota</taxon>
        <taxon>Fungi</taxon>
        <taxon>Dikarya</taxon>
        <taxon>Ascomycota</taxon>
        <taxon>Pezizomycotina</taxon>
        <taxon>Dothideomycetes</taxon>
        <taxon>Dothideomycetes incertae sedis</taxon>
        <taxon>Botryosphaeriales</taxon>
        <taxon>Botryosphaeriaceae</taxon>
        <taxon>Diplodia</taxon>
    </lineage>
</organism>
<protein>
    <recommendedName>
        <fullName evidence="2">Non-reducing end beta-L-arabinofuranosidase-like GH127 catalytic domain-containing protein</fullName>
    </recommendedName>
</protein>
<evidence type="ECO:0000259" key="2">
    <source>
        <dbReference type="Pfam" id="PF07944"/>
    </source>
</evidence>
<dbReference type="InterPro" id="IPR012878">
    <property type="entry name" value="Beta-AFase-like_GH127_cat"/>
</dbReference>
<dbReference type="Pfam" id="PF07944">
    <property type="entry name" value="Beta-AFase-like_GH127_cat"/>
    <property type="match status" value="1"/>
</dbReference>
<dbReference type="SUPFAM" id="SSF48208">
    <property type="entry name" value="Six-hairpin glycosidases"/>
    <property type="match status" value="1"/>
</dbReference>
<sequence>MKPLRDLASAAATALLLCGTTTTTATAAATNTTNTTPPATVLLPFLLTPLPLGTVHAPASSWLAATLSLSATGLAGHLASFYPYVADSSWLGGASEYSGLNEGFPYWLNGIVPLAYGLQDEGLKEQVRGAVGVVLGVQERGGDGWLGPEGKEPAGGRNLWARYPVLLALVGVVEAEEGGGDAELARRVLEGIWRFVGLMAEMLRDGGRGYVWREGDALSEEEFAWGRVRVQDLLVSLQWLWERKETTEAQRAVLADCMHILIEGAIDWADWWQEGAFIKGDLNFLDSEPSDGPRYPYEHGVNAGQGLKALAVFRRFTHNDTLVDITRRGVDWTFRYHAAAHGGILADERLAGLAPYYGSETCTLVETMYSLSYLYQTLGNNSYADLAETIAFNALPAQMSPNWWGRQYVGQPNQGFATELDENPFYNVRESGLLYSVEANYPCCTVNHPQGLPKFLANAFARVGDSNGGIAHMLLSPANVSTTLPNGGHITIACDTHYPFANTLHYTLTASAPTTFHVRVPTWADPTNSSLAINDSSSPLRPDPTTGLHPIPLPRGTTRLTYILAAPLTVAPRANDTFTVRAGPLVFALAVPSSNTSSHPPQSWADPSVPLRPAAINGSSDGIPPDAVDWRLVNASAWNVGVDEGSLVLKTSLDGDGVVLNDPVFAPGAPPVWVEGRGCVVEGWGLYRGVPGLPPGRTRAERRCVEGSVGEVRLEPVGAAKLRVVDLVAVDLPPEE</sequence>
<comment type="caution">
    <text evidence="3">The sequence shown here is derived from an EMBL/GenBank/DDBJ whole genome shotgun (WGS) entry which is preliminary data.</text>
</comment>
<feature type="domain" description="Non-reducing end beta-L-arabinofuranosidase-like GH127 catalytic" evidence="2">
    <location>
        <begin position="356"/>
        <end position="455"/>
    </location>
</feature>
<dbReference type="Proteomes" id="UP001430584">
    <property type="component" value="Unassembled WGS sequence"/>
</dbReference>
<accession>A0ABR3BXK0</accession>
<proteinExistence type="predicted"/>
<evidence type="ECO:0000313" key="3">
    <source>
        <dbReference type="EMBL" id="KAL0253124.1"/>
    </source>
</evidence>
<name>A0ABR3BXK0_9PEZI</name>
<evidence type="ECO:0000313" key="4">
    <source>
        <dbReference type="Proteomes" id="UP001430584"/>
    </source>
</evidence>
<feature type="region of interest" description="Disordered" evidence="1">
    <location>
        <begin position="533"/>
        <end position="552"/>
    </location>
</feature>
<dbReference type="PANTHER" id="PTHR31151">
    <property type="entry name" value="PROLINE-TRNA LIGASE (DUF1680)"/>
    <property type="match status" value="1"/>
</dbReference>
<keyword evidence="4" id="KW-1185">Reference proteome</keyword>
<evidence type="ECO:0000256" key="1">
    <source>
        <dbReference type="SAM" id="MobiDB-lite"/>
    </source>
</evidence>
<dbReference type="PANTHER" id="PTHR31151:SF0">
    <property type="entry name" value="PROLINE-TRNA LIGASE (DUF1680)"/>
    <property type="match status" value="1"/>
</dbReference>
<dbReference type="EMBL" id="JAJVCZ030000013">
    <property type="protein sequence ID" value="KAL0253124.1"/>
    <property type="molecule type" value="Genomic_DNA"/>
</dbReference>
<dbReference type="GeneID" id="92014660"/>
<gene>
    <name evidence="3" type="ORF">SLS55_010575</name>
</gene>
<dbReference type="InterPro" id="IPR008928">
    <property type="entry name" value="6-hairpin_glycosidase_sf"/>
</dbReference>
<dbReference type="RefSeq" id="XP_066627768.1">
    <property type="nucleotide sequence ID" value="XM_066781956.1"/>
</dbReference>